<dbReference type="AlphaFoldDB" id="A0AB36BZQ8"/>
<dbReference type="RefSeq" id="WP_047289989.1">
    <property type="nucleotide sequence ID" value="NZ_JAAJBJ010000004.1"/>
</dbReference>
<feature type="region of interest" description="Disordered" evidence="1">
    <location>
        <begin position="51"/>
        <end position="75"/>
    </location>
</feature>
<gene>
    <name evidence="2" type="ORF">G5T23_05225</name>
</gene>
<sequence length="224" mass="25024">MSKELETVALWRDGGGGGLWLGRSGPERPWNWLTGTDASLDDLLSGGSRKVEESFGRIDPDDVRPTPDLPDRDPRNVLTDTWRVVPDDRLVTFEPGGLPKSWRISAVRHNAANLSLVVNDPVTGEPVEPDLMALLRDGCFDFDRSRETPEWQDFWRSERGTVAYRDVSGLVRRWTPGMMKPTHGKGNANRGHGALHLHSQLSYTGLATFGRLRSKPLINMASNR</sequence>
<protein>
    <submittedName>
        <fullName evidence="2">Uncharacterized protein</fullName>
    </submittedName>
</protein>
<evidence type="ECO:0000256" key="1">
    <source>
        <dbReference type="SAM" id="MobiDB-lite"/>
    </source>
</evidence>
<organism evidence="2 3">
    <name type="scientific">Bifidobacterium bifidum</name>
    <dbReference type="NCBI Taxonomy" id="1681"/>
    <lineage>
        <taxon>Bacteria</taxon>
        <taxon>Bacillati</taxon>
        <taxon>Actinomycetota</taxon>
        <taxon>Actinomycetes</taxon>
        <taxon>Bifidobacteriales</taxon>
        <taxon>Bifidobacteriaceae</taxon>
        <taxon>Bifidobacterium</taxon>
    </lineage>
</organism>
<comment type="caution">
    <text evidence="2">The sequence shown here is derived from an EMBL/GenBank/DDBJ whole genome shotgun (WGS) entry which is preliminary data.</text>
</comment>
<reference evidence="2 3" key="1">
    <citation type="submission" date="2020-02" db="EMBL/GenBank/DDBJ databases">
        <title>Antibiotic susceptibility profiles of lactic acid bacteria isolated from the human vagina and genetic basis of atypical resistances.</title>
        <authorList>
            <person name="Sirichoat A."/>
            <person name="Florez A.B."/>
            <person name="Vazquez L."/>
            <person name="Buppasiri P."/>
            <person name="Panya M."/>
            <person name="Lulitanond V."/>
            <person name="Mayo B."/>
        </authorList>
    </citation>
    <scope>NUCLEOTIDE SEQUENCE [LARGE SCALE GENOMIC DNA]</scope>
    <source>
        <strain evidence="2 3">VA07-1AN</strain>
    </source>
</reference>
<proteinExistence type="predicted"/>
<name>A0AB36BZQ8_BIFBI</name>
<evidence type="ECO:0000313" key="2">
    <source>
        <dbReference type="EMBL" id="NGG36443.1"/>
    </source>
</evidence>
<dbReference type="Proteomes" id="UP000488776">
    <property type="component" value="Unassembled WGS sequence"/>
</dbReference>
<accession>A0AB36BZQ8</accession>
<dbReference type="EMBL" id="JAAJBJ010000004">
    <property type="protein sequence ID" value="NGG36443.1"/>
    <property type="molecule type" value="Genomic_DNA"/>
</dbReference>
<evidence type="ECO:0000313" key="3">
    <source>
        <dbReference type="Proteomes" id="UP000488776"/>
    </source>
</evidence>